<keyword evidence="3" id="KW-1185">Reference proteome</keyword>
<evidence type="ECO:0000256" key="1">
    <source>
        <dbReference type="SAM" id="Phobius"/>
    </source>
</evidence>
<keyword evidence="1" id="KW-0812">Transmembrane</keyword>
<feature type="transmembrane region" description="Helical" evidence="1">
    <location>
        <begin position="7"/>
        <end position="32"/>
    </location>
</feature>
<proteinExistence type="predicted"/>
<dbReference type="EMBL" id="CP113517">
    <property type="protein sequence ID" value="WAR46940.1"/>
    <property type="molecule type" value="Genomic_DNA"/>
</dbReference>
<gene>
    <name evidence="2" type="ORF">NM686_010635</name>
</gene>
<protein>
    <submittedName>
        <fullName evidence="2">Uncharacterized protein</fullName>
    </submittedName>
</protein>
<keyword evidence="1" id="KW-1133">Transmembrane helix</keyword>
<dbReference type="Proteomes" id="UP001162780">
    <property type="component" value="Chromosome"/>
</dbReference>
<accession>A0ABY7GR24</accession>
<evidence type="ECO:0000313" key="2">
    <source>
        <dbReference type="EMBL" id="WAR46940.1"/>
    </source>
</evidence>
<reference evidence="2" key="1">
    <citation type="submission" date="2022-11" db="EMBL/GenBank/DDBJ databases">
        <title>Methylomonas rapida sp. nov., Carotenoid-Producing Obligate Methanotrophs with High Growth Characteristics and Biotechnological Potential.</title>
        <authorList>
            <person name="Tikhonova E.N."/>
            <person name="Suleimanov R.Z."/>
            <person name="Miroshnikov K."/>
            <person name="Oshkin I.Y."/>
            <person name="Belova S.E."/>
            <person name="Danilova O.V."/>
            <person name="Ashikhmin A."/>
            <person name="Konopkin A."/>
            <person name="But S.Y."/>
            <person name="Khmelenina V.N."/>
            <person name="Kuznetsov N."/>
            <person name="Pimenov N.V."/>
            <person name="Dedysh S.N."/>
        </authorList>
    </citation>
    <scope>NUCLEOTIDE SEQUENCE</scope>
    <source>
        <strain evidence="2">MP1</strain>
    </source>
</reference>
<dbReference type="RefSeq" id="WP_255187848.1">
    <property type="nucleotide sequence ID" value="NZ_CP113517.1"/>
</dbReference>
<sequence length="53" mass="5733">MIVKSGITYAVAQLVMLPIALTAVSIIVVWAVGMGLCQLGLWAWKRLDGEDCQ</sequence>
<evidence type="ECO:0000313" key="3">
    <source>
        <dbReference type="Proteomes" id="UP001162780"/>
    </source>
</evidence>
<organism evidence="2 3">
    <name type="scientific">Methylomonas rapida</name>
    <dbReference type="NCBI Taxonomy" id="2963939"/>
    <lineage>
        <taxon>Bacteria</taxon>
        <taxon>Pseudomonadati</taxon>
        <taxon>Pseudomonadota</taxon>
        <taxon>Gammaproteobacteria</taxon>
        <taxon>Methylococcales</taxon>
        <taxon>Methylococcaceae</taxon>
        <taxon>Methylomonas</taxon>
    </lineage>
</organism>
<keyword evidence="1" id="KW-0472">Membrane</keyword>
<name>A0ABY7GR24_9GAMM</name>